<dbReference type="FunFam" id="3.40.190.10:FF:000024">
    <property type="entry name" value="Glutamate receptor, ionotropic, delta 1"/>
    <property type="match status" value="1"/>
</dbReference>
<keyword evidence="2" id="KW-1003">Cell membrane</keyword>
<dbReference type="AlphaFoldDB" id="A0A6P7T1M2"/>
<evidence type="ECO:0000256" key="9">
    <source>
        <dbReference type="ARBA" id="ARBA00023170"/>
    </source>
</evidence>
<keyword evidence="1" id="KW-0813">Transport</keyword>
<dbReference type="Pfam" id="PF00060">
    <property type="entry name" value="Lig_chan"/>
    <property type="match status" value="1"/>
</dbReference>
<keyword evidence="7" id="KW-0406">Ion transport</keyword>
<protein>
    <submittedName>
        <fullName evidence="16">Glutamate receptor ionotropic, kainate 2-like</fullName>
    </submittedName>
</protein>
<dbReference type="InterPro" id="IPR015683">
    <property type="entry name" value="Ionotropic_Glu_rcpt"/>
</dbReference>
<evidence type="ECO:0000256" key="13">
    <source>
        <dbReference type="ARBA" id="ARBA00023303"/>
    </source>
</evidence>
<evidence type="ECO:0000256" key="8">
    <source>
        <dbReference type="ARBA" id="ARBA00023136"/>
    </source>
</evidence>
<evidence type="ECO:0000256" key="2">
    <source>
        <dbReference type="ARBA" id="ARBA00022475"/>
    </source>
</evidence>
<dbReference type="SMART" id="SM00918">
    <property type="entry name" value="Lig_chan-Glu_bd"/>
    <property type="match status" value="1"/>
</dbReference>
<dbReference type="Gene3D" id="1.10.287.70">
    <property type="match status" value="1"/>
</dbReference>
<keyword evidence="12" id="KW-1071">Ligand-gated ion channel</keyword>
<evidence type="ECO:0000256" key="4">
    <source>
        <dbReference type="ARBA" id="ARBA00022729"/>
    </source>
</evidence>
<evidence type="ECO:0000313" key="15">
    <source>
        <dbReference type="Proteomes" id="UP000515154"/>
    </source>
</evidence>
<evidence type="ECO:0000256" key="6">
    <source>
        <dbReference type="ARBA" id="ARBA00023018"/>
    </source>
</evidence>
<dbReference type="Pfam" id="PF10613">
    <property type="entry name" value="Lig_chan-Glu_bd"/>
    <property type="match status" value="1"/>
</dbReference>
<evidence type="ECO:0000256" key="5">
    <source>
        <dbReference type="ARBA" id="ARBA00022989"/>
    </source>
</evidence>
<dbReference type="PANTHER" id="PTHR18966">
    <property type="entry name" value="IONOTROPIC GLUTAMATE RECEPTOR"/>
    <property type="match status" value="1"/>
</dbReference>
<evidence type="ECO:0000256" key="12">
    <source>
        <dbReference type="ARBA" id="ARBA00023286"/>
    </source>
</evidence>
<dbReference type="InterPro" id="IPR019594">
    <property type="entry name" value="Glu/Gly-bd"/>
</dbReference>
<dbReference type="InterPro" id="IPR028082">
    <property type="entry name" value="Peripla_BP_I"/>
</dbReference>
<keyword evidence="9" id="KW-0675">Receptor</keyword>
<evidence type="ECO:0000256" key="14">
    <source>
        <dbReference type="ARBA" id="ARBA00034104"/>
    </source>
</evidence>
<dbReference type="GO" id="GO:0045211">
    <property type="term" value="C:postsynaptic membrane"/>
    <property type="evidence" value="ECO:0007669"/>
    <property type="project" value="UniProtKB-SubCell"/>
</dbReference>
<dbReference type="Gene3D" id="3.40.50.2300">
    <property type="match status" value="2"/>
</dbReference>
<dbReference type="FunFam" id="3.40.190.10:FF:000060">
    <property type="entry name" value="Glutamate receptor ionotropic, kainate 1"/>
    <property type="match status" value="1"/>
</dbReference>
<dbReference type="InterPro" id="IPR001828">
    <property type="entry name" value="ANF_lig-bd_rcpt"/>
</dbReference>
<dbReference type="InterPro" id="IPR001320">
    <property type="entry name" value="Iontro_rcpt_C"/>
</dbReference>
<dbReference type="Pfam" id="PF01094">
    <property type="entry name" value="ANF_receptor"/>
    <property type="match status" value="1"/>
</dbReference>
<evidence type="ECO:0000256" key="7">
    <source>
        <dbReference type="ARBA" id="ARBA00023065"/>
    </source>
</evidence>
<keyword evidence="10" id="KW-0325">Glycoprotein</keyword>
<organism evidence="15 16">
    <name type="scientific">Octopus sinensis</name>
    <name type="common">East Asian common octopus</name>
    <dbReference type="NCBI Taxonomy" id="2607531"/>
    <lineage>
        <taxon>Eukaryota</taxon>
        <taxon>Metazoa</taxon>
        <taxon>Spiralia</taxon>
        <taxon>Lophotrochozoa</taxon>
        <taxon>Mollusca</taxon>
        <taxon>Cephalopoda</taxon>
        <taxon>Coleoidea</taxon>
        <taxon>Octopodiformes</taxon>
        <taxon>Octopoda</taxon>
        <taxon>Incirrata</taxon>
        <taxon>Octopodidae</taxon>
        <taxon>Octopus</taxon>
    </lineage>
</organism>
<evidence type="ECO:0000256" key="10">
    <source>
        <dbReference type="ARBA" id="ARBA00023180"/>
    </source>
</evidence>
<keyword evidence="6" id="KW-0770">Synapse</keyword>
<dbReference type="SUPFAM" id="SSF53850">
    <property type="entry name" value="Periplasmic binding protein-like II"/>
    <property type="match status" value="1"/>
</dbReference>
<evidence type="ECO:0000313" key="16">
    <source>
        <dbReference type="RefSeq" id="XP_029644262.1"/>
    </source>
</evidence>
<keyword evidence="4" id="KW-0732">Signal</keyword>
<sequence>MLGDVFTFITLSYVLPLASGNKIDHNRPVVINVGVYQPLSSLFNDVMNDRNASTYFKITDIYQSQRSTNYEDINKTIIYMELHNIHTIVGPFDPGTVMAAEELGIPFLSTSSVSRENSNKVTFQMVPDTEEVSIAMQSLVDAYKWEHAGMYYDSDIGASFMEFLLRDYKLSLKAWRLAPSGSNKTILDCLINMRKVFIQKVIVATSTENTLLILEHARNLAMLSNPYEWIFHDPDGYISSTLRSFVAMNTNFTVLGYLPLREGHSDDTLNNTENYPRAVVADIVEMLKNTSISMKRYPNIEEMREKTKRKLQKFKKHLETGCMHLNKRGKRKGINLYFTAVFGEMTQKIAIWNSTTSKQFHVYQRKIHPNITYMFPLKGRRVKVVSILEKPFTMYKDDYEKRYGNDRFKGFAVDLMDVVSKRLGFEYDLYLVGDGNFGAKMDNGDWNGMIGEVLAGNATMTVSPLSINSQREEAVDFTKPFMTRYISVIMKKTKLETSYFEFLNPLSPPVWICTFGAFIVVSVILYFLEKLGMRKKKDYPSISFRESFWFIFGSLLQGNTDASPNTVPGRILTSAWWFFALILISSYTANLAAFLTVKKINTPIKTISDLPKQTKIKYGTVKNSGVMAFFKNTKIETFAKMWVQMAELDPESMVSTTTEGFLKVKEGNYAFFWDTTVSRYKSIEDCELTEIGPRFDPKGFGIAVPPGATYREDLSMVILNLSDTGKLHELESRWWNNRMCPDMNKASAVETSELQFENVAGVFFLLVTGILVAGVVCLIEYCSGQVMHLGKENRTRRNKSNYI</sequence>
<dbReference type="GO" id="GO:0015276">
    <property type="term" value="F:ligand-gated monoatomic ion channel activity"/>
    <property type="evidence" value="ECO:0007669"/>
    <property type="project" value="InterPro"/>
</dbReference>
<keyword evidence="5" id="KW-1133">Transmembrane helix</keyword>
<dbReference type="Gene3D" id="3.40.190.10">
    <property type="entry name" value="Periplasmic binding protein-like II"/>
    <property type="match status" value="2"/>
</dbReference>
<accession>A0A6P7T1M2</accession>
<dbReference type="KEGG" id="osn:115218530"/>
<keyword evidence="15" id="KW-1185">Reference proteome</keyword>
<evidence type="ECO:0000256" key="11">
    <source>
        <dbReference type="ARBA" id="ARBA00023257"/>
    </source>
</evidence>
<dbReference type="SUPFAM" id="SSF81324">
    <property type="entry name" value="Voltage-gated potassium channels"/>
    <property type="match status" value="1"/>
</dbReference>
<keyword evidence="8" id="KW-0472">Membrane</keyword>
<comment type="subcellular location">
    <subcellularLocation>
        <location evidence="14">Postsynaptic cell membrane</location>
        <topology evidence="14">Multi-pass membrane protein</topology>
    </subcellularLocation>
</comment>
<name>A0A6P7T1M2_9MOLL</name>
<evidence type="ECO:0000256" key="3">
    <source>
        <dbReference type="ARBA" id="ARBA00022692"/>
    </source>
</evidence>
<keyword evidence="3" id="KW-0812">Transmembrane</keyword>
<keyword evidence="13" id="KW-0407">Ion channel</keyword>
<reference evidence="16" key="1">
    <citation type="submission" date="2025-08" db="UniProtKB">
        <authorList>
            <consortium name="RefSeq"/>
        </authorList>
    </citation>
    <scope>IDENTIFICATION</scope>
</reference>
<dbReference type="GO" id="GO:0038023">
    <property type="term" value="F:signaling receptor activity"/>
    <property type="evidence" value="ECO:0007669"/>
    <property type="project" value="InterPro"/>
</dbReference>
<gene>
    <name evidence="16" type="primary">LOC115218530</name>
</gene>
<proteinExistence type="predicted"/>
<dbReference type="SUPFAM" id="SSF53822">
    <property type="entry name" value="Periplasmic binding protein-like I"/>
    <property type="match status" value="1"/>
</dbReference>
<dbReference type="Proteomes" id="UP000515154">
    <property type="component" value="Linkage group LG13"/>
</dbReference>
<dbReference type="InterPro" id="IPR001508">
    <property type="entry name" value="Iono_Glu_rcpt_met"/>
</dbReference>
<dbReference type="FunFam" id="1.10.287.70:FF:000143">
    <property type="entry name" value="Probable glutamate receptor"/>
    <property type="match status" value="1"/>
</dbReference>
<dbReference type="SMART" id="SM00079">
    <property type="entry name" value="PBPe"/>
    <property type="match status" value="1"/>
</dbReference>
<keyword evidence="11" id="KW-0628">Postsynaptic cell membrane</keyword>
<dbReference type="PRINTS" id="PR00177">
    <property type="entry name" value="NMDARECEPTOR"/>
</dbReference>
<dbReference type="RefSeq" id="XP_029644262.1">
    <property type="nucleotide sequence ID" value="XM_029788402.2"/>
</dbReference>
<evidence type="ECO:0000256" key="1">
    <source>
        <dbReference type="ARBA" id="ARBA00022448"/>
    </source>
</evidence>